<comment type="caution">
    <text evidence="3">The sequence shown here is derived from an EMBL/GenBank/DDBJ whole genome shotgun (WGS) entry which is preliminary data.</text>
</comment>
<evidence type="ECO:0000313" key="3">
    <source>
        <dbReference type="EMBL" id="PSB25815.1"/>
    </source>
</evidence>
<keyword evidence="1" id="KW-0175">Coiled coil</keyword>
<organism evidence="3 4">
    <name type="scientific">Stenomitos frigidus ULC18</name>
    <dbReference type="NCBI Taxonomy" id="2107698"/>
    <lineage>
        <taxon>Bacteria</taxon>
        <taxon>Bacillati</taxon>
        <taxon>Cyanobacteriota</taxon>
        <taxon>Cyanophyceae</taxon>
        <taxon>Leptolyngbyales</taxon>
        <taxon>Leptolyngbyaceae</taxon>
        <taxon>Stenomitos</taxon>
    </lineage>
</organism>
<reference evidence="3 4" key="2">
    <citation type="submission" date="2018-03" db="EMBL/GenBank/DDBJ databases">
        <title>The ancient ancestry and fast evolution of plastids.</title>
        <authorList>
            <person name="Moore K.R."/>
            <person name="Magnabosco C."/>
            <person name="Momper L."/>
            <person name="Gold D.A."/>
            <person name="Bosak T."/>
            <person name="Fournier G.P."/>
        </authorList>
    </citation>
    <scope>NUCLEOTIDE SEQUENCE [LARGE SCALE GENOMIC DNA]</scope>
    <source>
        <strain evidence="3 4">ULC18</strain>
    </source>
</reference>
<gene>
    <name evidence="3" type="ORF">C7B82_21725</name>
</gene>
<reference evidence="4" key="1">
    <citation type="submission" date="2018-02" db="EMBL/GenBank/DDBJ databases">
        <authorList>
            <person name="Moore K."/>
            <person name="Momper L."/>
        </authorList>
    </citation>
    <scope>NUCLEOTIDE SEQUENCE [LARGE SCALE GENOMIC DNA]</scope>
    <source>
        <strain evidence="4">ULC18</strain>
    </source>
</reference>
<sequence>MKKLAYGLLSGLLILATTIPVGATTTPTTIAQSHTIAQANSATIEQMFREQKVLTDEIQTLMAQMKAMLAEMKALTSLPEGQTPTMADLYKQQQVILTRLETLSQSRFDTLVPKRSAVIEQGKAATVQDIHRQQLAIIADLKTMMAELKTLMEIYRGRAGTSER</sequence>
<feature type="chain" id="PRO_5015532028" evidence="2">
    <location>
        <begin position="24"/>
        <end position="164"/>
    </location>
</feature>
<name>A0A2T1DZ91_9CYAN</name>
<evidence type="ECO:0000256" key="1">
    <source>
        <dbReference type="SAM" id="Coils"/>
    </source>
</evidence>
<keyword evidence="4" id="KW-1185">Reference proteome</keyword>
<dbReference type="EMBL" id="PVWK01000120">
    <property type="protein sequence ID" value="PSB25815.1"/>
    <property type="molecule type" value="Genomic_DNA"/>
</dbReference>
<evidence type="ECO:0000313" key="4">
    <source>
        <dbReference type="Proteomes" id="UP000239576"/>
    </source>
</evidence>
<keyword evidence="2" id="KW-0732">Signal</keyword>
<feature type="coiled-coil region" evidence="1">
    <location>
        <begin position="44"/>
        <end position="78"/>
    </location>
</feature>
<proteinExistence type="predicted"/>
<dbReference type="OrthoDB" id="588703at2"/>
<accession>A0A2T1DZ91</accession>
<dbReference type="RefSeq" id="WP_106258548.1">
    <property type="nucleotide sequence ID" value="NZ_CAWNSW010000061.1"/>
</dbReference>
<evidence type="ECO:0000256" key="2">
    <source>
        <dbReference type="SAM" id="SignalP"/>
    </source>
</evidence>
<feature type="signal peptide" evidence="2">
    <location>
        <begin position="1"/>
        <end position="23"/>
    </location>
</feature>
<protein>
    <submittedName>
        <fullName evidence="3">Uncharacterized protein</fullName>
    </submittedName>
</protein>
<dbReference type="Proteomes" id="UP000239576">
    <property type="component" value="Unassembled WGS sequence"/>
</dbReference>
<dbReference type="AlphaFoldDB" id="A0A2T1DZ91"/>